<gene>
    <name evidence="1" type="ORF">TCM_024645</name>
</gene>
<keyword evidence="2" id="KW-1185">Reference proteome</keyword>
<evidence type="ECO:0000313" key="2">
    <source>
        <dbReference type="Proteomes" id="UP000026915"/>
    </source>
</evidence>
<dbReference type="InParanoid" id="A0A061EWS2"/>
<proteinExistence type="predicted"/>
<reference evidence="1 2" key="1">
    <citation type="journal article" date="2013" name="Genome Biol.">
        <title>The genome sequence of the most widely cultivated cacao type and its use to identify candidate genes regulating pod color.</title>
        <authorList>
            <person name="Motamayor J.C."/>
            <person name="Mockaitis K."/>
            <person name="Schmutz J."/>
            <person name="Haiminen N."/>
            <person name="Iii D.L."/>
            <person name="Cornejo O."/>
            <person name="Findley S.D."/>
            <person name="Zheng P."/>
            <person name="Utro F."/>
            <person name="Royaert S."/>
            <person name="Saski C."/>
            <person name="Jenkins J."/>
            <person name="Podicheti R."/>
            <person name="Zhao M."/>
            <person name="Scheffler B.E."/>
            <person name="Stack J.C."/>
            <person name="Feltus F.A."/>
            <person name="Mustiga G.M."/>
            <person name="Amores F."/>
            <person name="Phillips W."/>
            <person name="Marelli J.P."/>
            <person name="May G.D."/>
            <person name="Shapiro H."/>
            <person name="Ma J."/>
            <person name="Bustamante C.D."/>
            <person name="Schnell R.J."/>
            <person name="Main D."/>
            <person name="Gilbert D."/>
            <person name="Parida L."/>
            <person name="Kuhn D.N."/>
        </authorList>
    </citation>
    <scope>NUCLEOTIDE SEQUENCE [LARGE SCALE GENOMIC DNA]</scope>
    <source>
        <strain evidence="2">cv. Matina 1-6</strain>
    </source>
</reference>
<dbReference type="HOGENOM" id="CLU_2676084_0_0_1"/>
<organism evidence="1 2">
    <name type="scientific">Theobroma cacao</name>
    <name type="common">Cacao</name>
    <name type="synonym">Cocoa</name>
    <dbReference type="NCBI Taxonomy" id="3641"/>
    <lineage>
        <taxon>Eukaryota</taxon>
        <taxon>Viridiplantae</taxon>
        <taxon>Streptophyta</taxon>
        <taxon>Embryophyta</taxon>
        <taxon>Tracheophyta</taxon>
        <taxon>Spermatophyta</taxon>
        <taxon>Magnoliopsida</taxon>
        <taxon>eudicotyledons</taxon>
        <taxon>Gunneridae</taxon>
        <taxon>Pentapetalae</taxon>
        <taxon>rosids</taxon>
        <taxon>malvids</taxon>
        <taxon>Malvales</taxon>
        <taxon>Malvaceae</taxon>
        <taxon>Byttnerioideae</taxon>
        <taxon>Theobroma</taxon>
    </lineage>
</organism>
<accession>A0A061EWS2</accession>
<dbReference type="Proteomes" id="UP000026915">
    <property type="component" value="Chromosome 5"/>
</dbReference>
<evidence type="ECO:0000313" key="1">
    <source>
        <dbReference type="EMBL" id="EOY09241.1"/>
    </source>
</evidence>
<dbReference type="Gramene" id="EOY09241">
    <property type="protein sequence ID" value="EOY09241"/>
    <property type="gene ID" value="TCM_024645"/>
</dbReference>
<protein>
    <submittedName>
        <fullName evidence="1">Uncharacterized protein</fullName>
    </submittedName>
</protein>
<dbReference type="AlphaFoldDB" id="A0A061EWS2"/>
<dbReference type="EMBL" id="CM001883">
    <property type="protein sequence ID" value="EOY09241.1"/>
    <property type="molecule type" value="Genomic_DNA"/>
</dbReference>
<name>A0A061EWS2_THECC</name>
<sequence length="75" mass="8344">MRSLVSSSMLRQIQPHASVMGVFSLHPYGPQPCPFLGHFGGLLGQGWSPLTRSLMQKQNLEHLYAQSVEPFSLSF</sequence>